<proteinExistence type="predicted"/>
<name>A0RVS0_CENSY</name>
<reference evidence="1 2" key="1">
    <citation type="journal article" date="2006" name="Proc. Natl. Acad. Sci. U.S.A.">
        <title>Genomic analysis of the uncultivated marine crenarchaeote Cenarchaeum symbiosum.</title>
        <authorList>
            <person name="Hallam S.J."/>
            <person name="Konstantinidis K.T."/>
            <person name="Putnam N."/>
            <person name="Schleper C."/>
            <person name="Watanabe Y."/>
            <person name="Sugahara J."/>
            <person name="Preston C."/>
            <person name="de la Torre J."/>
            <person name="Richardson P.M."/>
            <person name="DeLong E.F."/>
        </authorList>
    </citation>
    <scope>NUCLEOTIDE SEQUENCE [LARGE SCALE GENOMIC DNA]</scope>
    <source>
        <strain evidence="2">A</strain>
    </source>
</reference>
<accession>A0RVS0</accession>
<dbReference type="KEGG" id="csy:CENSYa_0804"/>
<dbReference type="AlphaFoldDB" id="A0RVS0"/>
<dbReference type="HOGENOM" id="CLU_1412307_0_0_2"/>
<sequence length="192" mass="22174">MTVELLAGLDVSSKQGKEYLGGIVGLKESITSTHKRLGYEQIHMRTLGGKTREIILGKLIFDLDYFPFCIRTDRNAIIGESMKSRNVRHSAVRRMVLEKHFDRIVYSYICVEILPFLQKYKMDMTDFSFECDIDCKNLVRRSGGRQIEQGIAHDLADIIAWSFTRGKRLKSPKYSDKSDKLLRAMADFVRKQ</sequence>
<dbReference type="STRING" id="414004.CENSYa_0804"/>
<dbReference type="Proteomes" id="UP000000758">
    <property type="component" value="Chromosome"/>
</dbReference>
<dbReference type="EnsemblBacteria" id="ABK77437">
    <property type="protein sequence ID" value="ABK77437"/>
    <property type="gene ID" value="CENSYa_0804"/>
</dbReference>
<organism evidence="1 2">
    <name type="scientific">Cenarchaeum symbiosum (strain A)</name>
    <dbReference type="NCBI Taxonomy" id="414004"/>
    <lineage>
        <taxon>Archaea</taxon>
        <taxon>Nitrososphaerota</taxon>
        <taxon>Candidatus Cenarchaeales</taxon>
        <taxon>Candidatus Cenarchaeaceae</taxon>
        <taxon>Candidatus Cenarchaeum</taxon>
    </lineage>
</organism>
<evidence type="ECO:0000313" key="1">
    <source>
        <dbReference type="EMBL" id="ABK77437.1"/>
    </source>
</evidence>
<gene>
    <name evidence="1" type="ordered locus">CENSYa_0804</name>
</gene>
<evidence type="ECO:0000313" key="2">
    <source>
        <dbReference type="Proteomes" id="UP000000758"/>
    </source>
</evidence>
<dbReference type="EMBL" id="DP000238">
    <property type="protein sequence ID" value="ABK77437.1"/>
    <property type="molecule type" value="Genomic_DNA"/>
</dbReference>
<protein>
    <submittedName>
        <fullName evidence="1">Uncharacterized protein</fullName>
    </submittedName>
</protein>
<keyword evidence="2" id="KW-1185">Reference proteome</keyword>